<proteinExistence type="predicted"/>
<protein>
    <recommendedName>
        <fullName evidence="3">Transcription factor zinc-finger domain-containing protein</fullName>
    </recommendedName>
</protein>
<accession>A0A5B9M8Q0</accession>
<name>A0A5B9M8Q0_9BACT</name>
<evidence type="ECO:0000313" key="1">
    <source>
        <dbReference type="EMBL" id="QEF97552.1"/>
    </source>
</evidence>
<dbReference type="KEGG" id="smam:Mal15_15920"/>
<evidence type="ECO:0000313" key="2">
    <source>
        <dbReference type="Proteomes" id="UP000321353"/>
    </source>
</evidence>
<organism evidence="1 2">
    <name type="scientific">Stieleria maiorica</name>
    <dbReference type="NCBI Taxonomy" id="2795974"/>
    <lineage>
        <taxon>Bacteria</taxon>
        <taxon>Pseudomonadati</taxon>
        <taxon>Planctomycetota</taxon>
        <taxon>Planctomycetia</taxon>
        <taxon>Pirellulales</taxon>
        <taxon>Pirellulaceae</taxon>
        <taxon>Stieleria</taxon>
    </lineage>
</organism>
<sequence>MQCDPCGGELIAIPNRESFQCSNCQRYAFATELDDPAAPIELTGDGVGVCCPKCQVGLQFAVLHDRWRVCFCTACRGYVIDSGCLGVIVHELRAHYRGPDADPVPLNQDELAEQRDCPACAQQMETHPYYGPGTAVINSCSDCKVTWMDHRELASIIRTPGFRHHPDSSLIPVKLNPNPKEIQDRSVETAGKIIVHAATGFIF</sequence>
<dbReference type="EMBL" id="CP036264">
    <property type="protein sequence ID" value="QEF97552.1"/>
    <property type="molecule type" value="Genomic_DNA"/>
</dbReference>
<dbReference type="Proteomes" id="UP000321353">
    <property type="component" value="Chromosome"/>
</dbReference>
<keyword evidence="2" id="KW-1185">Reference proteome</keyword>
<dbReference type="AlphaFoldDB" id="A0A5B9M8Q0"/>
<evidence type="ECO:0008006" key="3">
    <source>
        <dbReference type="Google" id="ProtNLM"/>
    </source>
</evidence>
<reference evidence="1 2" key="1">
    <citation type="submission" date="2019-02" db="EMBL/GenBank/DDBJ databases">
        <title>Planctomycetal bacteria perform biofilm scaping via a novel small molecule.</title>
        <authorList>
            <person name="Jeske O."/>
            <person name="Boedeker C."/>
            <person name="Wiegand S."/>
            <person name="Breitling P."/>
            <person name="Kallscheuer N."/>
            <person name="Jogler M."/>
            <person name="Rohde M."/>
            <person name="Petersen J."/>
            <person name="Medema M.H."/>
            <person name="Surup F."/>
            <person name="Jogler C."/>
        </authorList>
    </citation>
    <scope>NUCLEOTIDE SEQUENCE [LARGE SCALE GENOMIC DNA]</scope>
    <source>
        <strain evidence="1 2">Mal15</strain>
    </source>
</reference>
<gene>
    <name evidence="1" type="ORF">Mal15_15920</name>
</gene>